<organism evidence="1 2">
    <name type="scientific">Methanoregula boonei (strain DSM 21154 / JCM 14090 / 6A8)</name>
    <dbReference type="NCBI Taxonomy" id="456442"/>
    <lineage>
        <taxon>Archaea</taxon>
        <taxon>Methanobacteriati</taxon>
        <taxon>Methanobacteriota</taxon>
        <taxon>Stenosarchaea group</taxon>
        <taxon>Methanomicrobia</taxon>
        <taxon>Methanomicrobiales</taxon>
        <taxon>Methanoregulaceae</taxon>
        <taxon>Methanoregula</taxon>
    </lineage>
</organism>
<dbReference type="HOGENOM" id="CLU_810820_0_0_2"/>
<proteinExistence type="predicted"/>
<protein>
    <submittedName>
        <fullName evidence="1">HNH endonuclease</fullName>
    </submittedName>
</protein>
<dbReference type="InterPro" id="IPR003615">
    <property type="entry name" value="HNH_nuc"/>
</dbReference>
<dbReference type="CDD" id="cd00085">
    <property type="entry name" value="HNHc"/>
    <property type="match status" value="1"/>
</dbReference>
<name>A7I879_METB6</name>
<dbReference type="AlphaFoldDB" id="A7I879"/>
<keyword evidence="1" id="KW-0378">Hydrolase</keyword>
<evidence type="ECO:0000313" key="2">
    <source>
        <dbReference type="Proteomes" id="UP000002408"/>
    </source>
</evidence>
<accession>A7I879</accession>
<dbReference type="KEGG" id="mbn:Mboo_1422"/>
<dbReference type="GeneID" id="5410628"/>
<keyword evidence="1" id="KW-0540">Nuclease</keyword>
<keyword evidence="1" id="KW-0255">Endonuclease</keyword>
<gene>
    <name evidence="1" type="ordered locus">Mboo_1422</name>
</gene>
<sequence length="321" mass="37296">MIKKKRTEIPADISAKVLFDSNRTCCVCRNDSKQVIIHHLDENPSNNKLDNLAVLCLECHGKTHTRGGFDRKLDADQIKLYREDWLRLVLQQRAIFTLEDTEPPFATGELELITSQAEIFKEHRQYVLLAGLYHSINNLELRDKYIELALKKKQPDSTIIWLRCLQNKQELIPEAVLKRNFDTYLKNKDYLQMGRLNYDLKRFDQAAIDYIDGIHHAIHQYDSAFTAAFYLKEFVEKNLIETLFIKAFKQASNDGDLWWQIRALQELGWDDALNEFLLKNADAIEKGGDIRMKSMVAAAKGQYDRSIELEKQLASLARDTD</sequence>
<reference evidence="2" key="1">
    <citation type="journal article" date="2015" name="Microbiology">
        <title>Genome of Methanoregula boonei 6A8 reveals adaptations to oligotrophic peatland environments.</title>
        <authorList>
            <person name="Braeuer S."/>
            <person name="Cadillo-Quiroz H."/>
            <person name="Kyrpides N."/>
            <person name="Woyke T."/>
            <person name="Goodwin L."/>
            <person name="Detter C."/>
            <person name="Podell S."/>
            <person name="Yavitt J.B."/>
            <person name="Zinder S.H."/>
        </authorList>
    </citation>
    <scope>NUCLEOTIDE SEQUENCE [LARGE SCALE GENOMIC DNA]</scope>
    <source>
        <strain evidence="2">DSM 21154 / JCM 14090 / 6A8</strain>
    </source>
</reference>
<dbReference type="GO" id="GO:0004519">
    <property type="term" value="F:endonuclease activity"/>
    <property type="evidence" value="ECO:0007669"/>
    <property type="project" value="UniProtKB-KW"/>
</dbReference>
<dbReference type="EMBL" id="CP000780">
    <property type="protein sequence ID" value="ABS55940.1"/>
    <property type="molecule type" value="Genomic_DNA"/>
</dbReference>
<evidence type="ECO:0000313" key="1">
    <source>
        <dbReference type="EMBL" id="ABS55940.1"/>
    </source>
</evidence>
<dbReference type="RefSeq" id="WP_012106973.1">
    <property type="nucleotide sequence ID" value="NC_009712.1"/>
</dbReference>
<dbReference type="Proteomes" id="UP000002408">
    <property type="component" value="Chromosome"/>
</dbReference>
<dbReference type="eggNOG" id="arCOG03899">
    <property type="taxonomic scope" value="Archaea"/>
</dbReference>
<keyword evidence="2" id="KW-1185">Reference proteome</keyword>
<dbReference type="OrthoDB" id="11472at2157"/>